<keyword evidence="3" id="KW-0539">Nucleus</keyword>
<dbReference type="Gramene" id="EFJ33828">
    <property type="protein sequence ID" value="EFJ33828"/>
    <property type="gene ID" value="SELMODRAFT_266892"/>
</dbReference>
<dbReference type="GO" id="GO:0005634">
    <property type="term" value="C:nucleus"/>
    <property type="evidence" value="ECO:0000318"/>
    <property type="project" value="GO_Central"/>
</dbReference>
<dbReference type="PANTHER" id="PTHR22952">
    <property type="entry name" value="CAMP-RESPONSE ELEMENT BINDING PROTEIN-RELATED"/>
    <property type="match status" value="1"/>
</dbReference>
<dbReference type="AlphaFoldDB" id="D8R121"/>
<dbReference type="EMBL" id="GL377570">
    <property type="protein sequence ID" value="EFJ33828.1"/>
    <property type="molecule type" value="Genomic_DNA"/>
</dbReference>
<dbReference type="GO" id="GO:0045893">
    <property type="term" value="P:positive regulation of DNA-templated transcription"/>
    <property type="evidence" value="ECO:0007669"/>
    <property type="project" value="InterPro"/>
</dbReference>
<dbReference type="eggNOG" id="ENOG502QPP6">
    <property type="taxonomic scope" value="Eukaryota"/>
</dbReference>
<keyword evidence="2" id="KW-0238">DNA-binding</keyword>
<dbReference type="InterPro" id="IPR046347">
    <property type="entry name" value="bZIP_sf"/>
</dbReference>
<evidence type="ECO:0000313" key="6">
    <source>
        <dbReference type="EMBL" id="EFJ33828.1"/>
    </source>
</evidence>
<evidence type="ECO:0000256" key="2">
    <source>
        <dbReference type="ARBA" id="ARBA00023125"/>
    </source>
</evidence>
<comment type="subcellular location">
    <subcellularLocation>
        <location evidence="1">Nucleus</location>
    </subcellularLocation>
</comment>
<proteinExistence type="predicted"/>
<dbReference type="PANTHER" id="PTHR22952:SF175">
    <property type="entry name" value="PROTEIN ABSCISIC ACID-INSENSITIVE 5"/>
    <property type="match status" value="1"/>
</dbReference>
<dbReference type="InterPro" id="IPR043452">
    <property type="entry name" value="BZIP46-like"/>
</dbReference>
<dbReference type="Gene3D" id="1.20.5.170">
    <property type="match status" value="1"/>
</dbReference>
<organism evidence="7">
    <name type="scientific">Selaginella moellendorffii</name>
    <name type="common">Spikemoss</name>
    <dbReference type="NCBI Taxonomy" id="88036"/>
    <lineage>
        <taxon>Eukaryota</taxon>
        <taxon>Viridiplantae</taxon>
        <taxon>Streptophyta</taxon>
        <taxon>Embryophyta</taxon>
        <taxon>Tracheophyta</taxon>
        <taxon>Lycopodiopsida</taxon>
        <taxon>Selaginellales</taxon>
        <taxon>Selaginellaceae</taxon>
        <taxon>Selaginella</taxon>
    </lineage>
</organism>
<name>D8R121_SELML</name>
<dbReference type="PROSITE" id="PS00036">
    <property type="entry name" value="BZIP_BASIC"/>
    <property type="match status" value="1"/>
</dbReference>
<dbReference type="InterPro" id="IPR004827">
    <property type="entry name" value="bZIP"/>
</dbReference>
<evidence type="ECO:0000256" key="1">
    <source>
        <dbReference type="ARBA" id="ARBA00004123"/>
    </source>
</evidence>
<evidence type="ECO:0000256" key="3">
    <source>
        <dbReference type="ARBA" id="ARBA00023242"/>
    </source>
</evidence>
<dbReference type="SMR" id="D8R121"/>
<keyword evidence="4" id="KW-0175">Coiled coil</keyword>
<dbReference type="InParanoid" id="D8R121"/>
<dbReference type="SMART" id="SM00338">
    <property type="entry name" value="BRLZ"/>
    <property type="match status" value="1"/>
</dbReference>
<dbReference type="Pfam" id="PF00170">
    <property type="entry name" value="bZIP_1"/>
    <property type="match status" value="1"/>
</dbReference>
<protein>
    <submittedName>
        <fullName evidence="6">Uncharacterized protein ABI5C-1</fullName>
    </submittedName>
</protein>
<dbReference type="FunFam" id="1.20.5.170:FF:000036">
    <property type="entry name" value="ABSCISIC ACID-INSENSITIVE 5-like protein 2"/>
    <property type="match status" value="1"/>
</dbReference>
<gene>
    <name evidence="6" type="primary">ABI5C-1</name>
    <name evidence="6" type="ORF">SELMODRAFT_266892</name>
</gene>
<accession>D8R121</accession>
<evidence type="ECO:0000313" key="7">
    <source>
        <dbReference type="Proteomes" id="UP000001514"/>
    </source>
</evidence>
<dbReference type="STRING" id="88036.D8R121"/>
<dbReference type="GO" id="GO:0003677">
    <property type="term" value="F:DNA binding"/>
    <property type="evidence" value="ECO:0007669"/>
    <property type="project" value="UniProtKB-KW"/>
</dbReference>
<keyword evidence="7" id="KW-1185">Reference proteome</keyword>
<dbReference type="CDD" id="cd14707">
    <property type="entry name" value="bZIP_plant_BZIP46"/>
    <property type="match status" value="1"/>
</dbReference>
<reference evidence="6 7" key="1">
    <citation type="journal article" date="2011" name="Science">
        <title>The Selaginella genome identifies genetic changes associated with the evolution of vascular plants.</title>
        <authorList>
            <person name="Banks J.A."/>
            <person name="Nishiyama T."/>
            <person name="Hasebe M."/>
            <person name="Bowman J.L."/>
            <person name="Gribskov M."/>
            <person name="dePamphilis C."/>
            <person name="Albert V.A."/>
            <person name="Aono N."/>
            <person name="Aoyama T."/>
            <person name="Ambrose B.A."/>
            <person name="Ashton N.W."/>
            <person name="Axtell M.J."/>
            <person name="Barker E."/>
            <person name="Barker M.S."/>
            <person name="Bennetzen J.L."/>
            <person name="Bonawitz N.D."/>
            <person name="Chapple C."/>
            <person name="Cheng C."/>
            <person name="Correa L.G."/>
            <person name="Dacre M."/>
            <person name="DeBarry J."/>
            <person name="Dreyer I."/>
            <person name="Elias M."/>
            <person name="Engstrom E.M."/>
            <person name="Estelle M."/>
            <person name="Feng L."/>
            <person name="Finet C."/>
            <person name="Floyd S.K."/>
            <person name="Frommer W.B."/>
            <person name="Fujita T."/>
            <person name="Gramzow L."/>
            <person name="Gutensohn M."/>
            <person name="Harholt J."/>
            <person name="Hattori M."/>
            <person name="Heyl A."/>
            <person name="Hirai T."/>
            <person name="Hiwatashi Y."/>
            <person name="Ishikawa M."/>
            <person name="Iwata M."/>
            <person name="Karol K.G."/>
            <person name="Koehler B."/>
            <person name="Kolukisaoglu U."/>
            <person name="Kubo M."/>
            <person name="Kurata T."/>
            <person name="Lalonde S."/>
            <person name="Li K."/>
            <person name="Li Y."/>
            <person name="Litt A."/>
            <person name="Lyons E."/>
            <person name="Manning G."/>
            <person name="Maruyama T."/>
            <person name="Michael T.P."/>
            <person name="Mikami K."/>
            <person name="Miyazaki S."/>
            <person name="Morinaga S."/>
            <person name="Murata T."/>
            <person name="Mueller-Roeber B."/>
            <person name="Nelson D.R."/>
            <person name="Obara M."/>
            <person name="Oguri Y."/>
            <person name="Olmstead R.G."/>
            <person name="Onodera N."/>
            <person name="Petersen B.L."/>
            <person name="Pils B."/>
            <person name="Prigge M."/>
            <person name="Rensing S.A."/>
            <person name="Riano-Pachon D.M."/>
            <person name="Roberts A.W."/>
            <person name="Sato Y."/>
            <person name="Scheller H.V."/>
            <person name="Schulz B."/>
            <person name="Schulz C."/>
            <person name="Shakirov E.V."/>
            <person name="Shibagaki N."/>
            <person name="Shinohara N."/>
            <person name="Shippen D.E."/>
            <person name="Soerensen I."/>
            <person name="Sotooka R."/>
            <person name="Sugimoto N."/>
            <person name="Sugita M."/>
            <person name="Sumikawa N."/>
            <person name="Tanurdzic M."/>
            <person name="Theissen G."/>
            <person name="Ulvskov P."/>
            <person name="Wakazuki S."/>
            <person name="Weng J.K."/>
            <person name="Willats W.W."/>
            <person name="Wipf D."/>
            <person name="Wolf P.G."/>
            <person name="Yang L."/>
            <person name="Zimmer A.D."/>
            <person name="Zhu Q."/>
            <person name="Mitros T."/>
            <person name="Hellsten U."/>
            <person name="Loque D."/>
            <person name="Otillar R."/>
            <person name="Salamov A."/>
            <person name="Schmutz J."/>
            <person name="Shapiro H."/>
            <person name="Lindquist E."/>
            <person name="Lucas S."/>
            <person name="Rokhsar D."/>
            <person name="Grigoriev I.V."/>
        </authorList>
    </citation>
    <scope>NUCLEOTIDE SEQUENCE [LARGE SCALE GENOMIC DNA]</scope>
</reference>
<dbReference type="HOGENOM" id="CLU_043238_1_0_1"/>
<dbReference type="KEGG" id="smo:SELMODRAFT_266892"/>
<evidence type="ECO:0000259" key="5">
    <source>
        <dbReference type="PROSITE" id="PS50217"/>
    </source>
</evidence>
<feature type="domain" description="BZIP" evidence="5">
    <location>
        <begin position="318"/>
        <end position="362"/>
    </location>
</feature>
<dbReference type="Proteomes" id="UP000001514">
    <property type="component" value="Unassembled WGS sequence"/>
</dbReference>
<dbReference type="PROSITE" id="PS50217">
    <property type="entry name" value="BZIP"/>
    <property type="match status" value="1"/>
</dbReference>
<feature type="coiled-coil region" evidence="4">
    <location>
        <begin position="343"/>
        <end position="375"/>
    </location>
</feature>
<evidence type="ECO:0000256" key="4">
    <source>
        <dbReference type="SAM" id="Coils"/>
    </source>
</evidence>
<dbReference type="FunCoup" id="D8R121">
    <property type="interactions" value="754"/>
</dbReference>
<dbReference type="SUPFAM" id="SSF57959">
    <property type="entry name" value="Leucine zipper domain"/>
    <property type="match status" value="1"/>
</dbReference>
<dbReference type="GO" id="GO:0003700">
    <property type="term" value="F:DNA-binding transcription factor activity"/>
    <property type="evidence" value="ECO:0007669"/>
    <property type="project" value="InterPro"/>
</dbReference>
<sequence>MVLPRQQSIYSLTLDEFQSSLGEPGKNFGSMNMDELLKNIWTAEESQAMAAAFLGIQRQNSLTLLPLPQSLSAKTVDEVWKDIGPLDGYGTAGDAAVPPMKPRQGTYGEMTLEDFLVKAGVMAPDAIEHAQAGYYPTTSTATANGSYGKVTRDAAAVPGGGTPILGGMTGLLPGKKEPVEVNDPMLGIGLGPARNNLSSPNGFYAASSAAAQAAKHQAEWIESQYKNSTALAQQQQQQLMQLAAYNGNAAVSTGLGMGLNGGTAGGVVCIKETSPGSPLSDALDQNGGYGGLSNYGGGFDGPLRGRKRILDAPLEKIVERRQRRMIKNRESAARSRARKQAYTVELEAEVTQLKEENMKLRKMQEEENIKRKKQQQALEVITPMTQHLPKMLKRTLTGPW</sequence>